<dbReference type="Proteomes" id="UP000317646">
    <property type="component" value="Unassembled WGS sequence"/>
</dbReference>
<evidence type="ECO:0000313" key="3">
    <source>
        <dbReference type="Proteomes" id="UP000317646"/>
    </source>
</evidence>
<dbReference type="AlphaFoldDB" id="A0A502GF47"/>
<dbReference type="Pfam" id="PF13571">
    <property type="entry name" value="DUF4133"/>
    <property type="match status" value="1"/>
</dbReference>
<keyword evidence="3" id="KW-1185">Reference proteome</keyword>
<dbReference type="RefSeq" id="WP_140469313.1">
    <property type="nucleotide sequence ID" value="NZ_RCYZ01000011.1"/>
</dbReference>
<dbReference type="EMBL" id="RCYZ01000011">
    <property type="protein sequence ID" value="TPG60937.1"/>
    <property type="molecule type" value="Genomic_DNA"/>
</dbReference>
<gene>
    <name evidence="2" type="ORF">EAH73_20445</name>
</gene>
<protein>
    <submittedName>
        <fullName evidence="2">DUF4133 domain-containing protein</fullName>
    </submittedName>
</protein>
<keyword evidence="1" id="KW-0812">Transmembrane</keyword>
<evidence type="ECO:0000256" key="1">
    <source>
        <dbReference type="SAM" id="Phobius"/>
    </source>
</evidence>
<keyword evidence="1" id="KW-1133">Transmembrane helix</keyword>
<evidence type="ECO:0000313" key="2">
    <source>
        <dbReference type="EMBL" id="TPG60937.1"/>
    </source>
</evidence>
<proteinExistence type="predicted"/>
<name>A0A502GF47_9BACT</name>
<organism evidence="2 3">
    <name type="scientific">Hymenobacter nivis</name>
    <dbReference type="NCBI Taxonomy" id="1850093"/>
    <lineage>
        <taxon>Bacteria</taxon>
        <taxon>Pseudomonadati</taxon>
        <taxon>Bacteroidota</taxon>
        <taxon>Cytophagia</taxon>
        <taxon>Cytophagales</taxon>
        <taxon>Hymenobacteraceae</taxon>
        <taxon>Hymenobacter</taxon>
    </lineage>
</organism>
<sequence length="106" mass="11548">MGHYPLNKGINKPIELKGLVGSRYIFMLVAGLGGVFLGFIVLRIVGANTYLSVALALGGGFAWVTRVFALSAKYGEHGAMKLRAKGRQPQRIVSRNARLFKDLKQS</sequence>
<reference evidence="2 3" key="1">
    <citation type="journal article" date="2019" name="Environ. Microbiol.">
        <title>Species interactions and distinct microbial communities in high Arctic permafrost affected cryosols are associated with the CH4 and CO2 gas fluxes.</title>
        <authorList>
            <person name="Altshuler I."/>
            <person name="Hamel J."/>
            <person name="Turney S."/>
            <person name="Magnuson E."/>
            <person name="Levesque R."/>
            <person name="Greer C."/>
            <person name="Whyte L.G."/>
        </authorList>
    </citation>
    <scope>NUCLEOTIDE SEQUENCE [LARGE SCALE GENOMIC DNA]</scope>
    <source>
        <strain evidence="2 3">S9.2P</strain>
    </source>
</reference>
<accession>A0A502GF47</accession>
<comment type="caution">
    <text evidence="2">The sequence shown here is derived from an EMBL/GenBank/DDBJ whole genome shotgun (WGS) entry which is preliminary data.</text>
</comment>
<keyword evidence="1" id="KW-0472">Membrane</keyword>
<feature type="transmembrane region" description="Helical" evidence="1">
    <location>
        <begin position="50"/>
        <end position="72"/>
    </location>
</feature>
<dbReference type="InterPro" id="IPR025407">
    <property type="entry name" value="DUF4133"/>
</dbReference>
<feature type="transmembrane region" description="Helical" evidence="1">
    <location>
        <begin position="24"/>
        <end position="44"/>
    </location>
</feature>
<dbReference type="OrthoDB" id="1273979at2"/>